<dbReference type="Pfam" id="PF07876">
    <property type="entry name" value="Dabb"/>
    <property type="match status" value="1"/>
</dbReference>
<reference evidence="4" key="1">
    <citation type="submission" date="2017-04" db="EMBL/GenBank/DDBJ databases">
        <authorList>
            <person name="Varghese N."/>
            <person name="Submissions S."/>
        </authorList>
    </citation>
    <scope>NUCLEOTIDE SEQUENCE [LARGE SCALE GENOMIC DNA]</scope>
    <source>
        <strain evidence="4">DSM 16537</strain>
    </source>
</reference>
<evidence type="ECO:0000259" key="2">
    <source>
        <dbReference type="PROSITE" id="PS51502"/>
    </source>
</evidence>
<accession>A0A1W2H7I7</accession>
<feature type="domain" description="Stress-response A/B barrel" evidence="2">
    <location>
        <begin position="2"/>
        <end position="96"/>
    </location>
</feature>
<dbReference type="Proteomes" id="UP000192333">
    <property type="component" value="Chromosome I"/>
</dbReference>
<dbReference type="InterPro" id="IPR011008">
    <property type="entry name" value="Dimeric_a/b-barrel"/>
</dbReference>
<gene>
    <name evidence="3" type="ORF">SAMN00777080_3509</name>
</gene>
<evidence type="ECO:0000313" key="3">
    <source>
        <dbReference type="EMBL" id="SMD44873.1"/>
    </source>
</evidence>
<dbReference type="PROSITE" id="PS51502">
    <property type="entry name" value="S_R_A_B_BARREL"/>
    <property type="match status" value="1"/>
</dbReference>
<dbReference type="InterPro" id="IPR013097">
    <property type="entry name" value="Dabb"/>
</dbReference>
<dbReference type="InterPro" id="IPR044662">
    <property type="entry name" value="HS1/DABB1-like"/>
</dbReference>
<evidence type="ECO:0000313" key="4">
    <source>
        <dbReference type="Proteomes" id="UP000192333"/>
    </source>
</evidence>
<dbReference type="SMART" id="SM00886">
    <property type="entry name" value="Dabb"/>
    <property type="match status" value="1"/>
</dbReference>
<organism evidence="3 4">
    <name type="scientific">Aquiflexum balticum DSM 16537</name>
    <dbReference type="NCBI Taxonomy" id="758820"/>
    <lineage>
        <taxon>Bacteria</taxon>
        <taxon>Pseudomonadati</taxon>
        <taxon>Bacteroidota</taxon>
        <taxon>Cytophagia</taxon>
        <taxon>Cytophagales</taxon>
        <taxon>Cyclobacteriaceae</taxon>
        <taxon>Aquiflexum</taxon>
    </lineage>
</organism>
<dbReference type="EMBL" id="LT838813">
    <property type="protein sequence ID" value="SMD44873.1"/>
    <property type="molecule type" value="Genomic_DNA"/>
</dbReference>
<proteinExistence type="predicted"/>
<dbReference type="OrthoDB" id="9816070at2"/>
<protein>
    <submittedName>
        <fullName evidence="3">Stress responsive A/B Barrel Domain</fullName>
    </submittedName>
</protein>
<dbReference type="PANTHER" id="PTHR33178">
    <property type="match status" value="1"/>
</dbReference>
<dbReference type="SUPFAM" id="SSF54909">
    <property type="entry name" value="Dimeric alpha+beta barrel"/>
    <property type="match status" value="1"/>
</dbReference>
<sequence>MVRHFGVFKFKKNISMEEIDECFLSMNKMVGQIPGLLDMEYGPYNGNEGLNEDFTHGFIMTFDSEESRDEYLPHPIHEEVKLLVVPKLEKVIVFDIVV</sequence>
<dbReference type="PANTHER" id="PTHR33178:SF10">
    <property type="entry name" value="STRESS-RESPONSE A_B BARREL DOMAIN-CONTAINING PROTEIN"/>
    <property type="match status" value="1"/>
</dbReference>
<keyword evidence="4" id="KW-1185">Reference proteome</keyword>
<dbReference type="Gene3D" id="3.30.70.100">
    <property type="match status" value="1"/>
</dbReference>
<evidence type="ECO:0000256" key="1">
    <source>
        <dbReference type="ARBA" id="ARBA00011738"/>
    </source>
</evidence>
<comment type="subunit">
    <text evidence="1">Homodimer.</text>
</comment>
<dbReference type="STRING" id="758820.SAMN00777080_3509"/>
<name>A0A1W2H7I7_9BACT</name>
<dbReference type="AlphaFoldDB" id="A0A1W2H7I7"/>